<dbReference type="Proteomes" id="UP000324517">
    <property type="component" value="Unassembled WGS sequence"/>
</dbReference>
<dbReference type="RefSeq" id="WP_187442487.1">
    <property type="nucleotide sequence ID" value="NZ_VTET01000008.1"/>
</dbReference>
<feature type="region of interest" description="Disordered" evidence="1">
    <location>
        <begin position="1"/>
        <end position="44"/>
    </location>
</feature>
<dbReference type="AlphaFoldDB" id="A0A5D4T340"/>
<name>A0A5D4T340_9BACI</name>
<sequence>MENEEEVVEDAPPVEEEEPDEEVQEEVEEETEEAEEEAPAEEPVAELVDWQGKWIISAEPFNFGNLSIYDETDEGFYFDIRVNKADKKELKNIYAKKDGSVATSEATETGCVLTLTQENERIQVKESNECADNTLSVDFNNAFILPDTYVFEENFVASIKEGKLSTDGYALGDDIDVIEQELGEPEAYVSPSGALFRIYSDIGYGTDAVGSNGKVGSLIVLRPEEHTPDYMKELLGEPEGEGISELDGFYYLYYTIGDKYKLYIDFLPEEKTMYRLTLGIL</sequence>
<organism evidence="2 3">
    <name type="scientific">Sutcliffiella horikoshii</name>
    <dbReference type="NCBI Taxonomy" id="79883"/>
    <lineage>
        <taxon>Bacteria</taxon>
        <taxon>Bacillati</taxon>
        <taxon>Bacillota</taxon>
        <taxon>Bacilli</taxon>
        <taxon>Bacillales</taxon>
        <taxon>Bacillaceae</taxon>
        <taxon>Sutcliffiella</taxon>
    </lineage>
</organism>
<reference evidence="2 3" key="1">
    <citation type="submission" date="2019-08" db="EMBL/GenBank/DDBJ databases">
        <title>Bacillus genomes from the desert of Cuatro Cienegas, Coahuila.</title>
        <authorList>
            <person name="Olmedo-Alvarez G."/>
        </authorList>
    </citation>
    <scope>NUCLEOTIDE SEQUENCE [LARGE SCALE GENOMIC DNA]</scope>
    <source>
        <strain evidence="2 3">CH98b_3T</strain>
    </source>
</reference>
<proteinExistence type="predicted"/>
<protein>
    <submittedName>
        <fullName evidence="2">Uncharacterized protein</fullName>
    </submittedName>
</protein>
<comment type="caution">
    <text evidence="2">The sequence shown here is derived from an EMBL/GenBank/DDBJ whole genome shotgun (WGS) entry which is preliminary data.</text>
</comment>
<accession>A0A5D4T340</accession>
<gene>
    <name evidence="2" type="ORF">FZC75_15400</name>
</gene>
<evidence type="ECO:0000313" key="3">
    <source>
        <dbReference type="Proteomes" id="UP000324517"/>
    </source>
</evidence>
<evidence type="ECO:0000313" key="2">
    <source>
        <dbReference type="EMBL" id="TYS70023.1"/>
    </source>
</evidence>
<dbReference type="EMBL" id="VTET01000008">
    <property type="protein sequence ID" value="TYS70023.1"/>
    <property type="molecule type" value="Genomic_DNA"/>
</dbReference>
<evidence type="ECO:0000256" key="1">
    <source>
        <dbReference type="SAM" id="MobiDB-lite"/>
    </source>
</evidence>